<dbReference type="SMART" id="SM00248">
    <property type="entry name" value="ANK"/>
    <property type="match status" value="4"/>
</dbReference>
<feature type="compositionally biased region" description="Polar residues" evidence="2">
    <location>
        <begin position="258"/>
        <end position="275"/>
    </location>
</feature>
<dbReference type="Gene3D" id="1.25.40.20">
    <property type="entry name" value="Ankyrin repeat-containing domain"/>
    <property type="match status" value="1"/>
</dbReference>
<organism evidence="3 4">
    <name type="scientific">Giardia intestinalis</name>
    <name type="common">Giardia lamblia</name>
    <dbReference type="NCBI Taxonomy" id="5741"/>
    <lineage>
        <taxon>Eukaryota</taxon>
        <taxon>Metamonada</taxon>
        <taxon>Diplomonadida</taxon>
        <taxon>Hexamitidae</taxon>
        <taxon>Giardiinae</taxon>
        <taxon>Giardia</taxon>
    </lineage>
</organism>
<dbReference type="InterPro" id="IPR002110">
    <property type="entry name" value="Ankyrin_rpt"/>
</dbReference>
<comment type="caution">
    <text evidence="3">The sequence shown here is derived from an EMBL/GenBank/DDBJ whole genome shotgun (WGS) entry which is preliminary data.</text>
</comment>
<dbReference type="InterPro" id="IPR036770">
    <property type="entry name" value="Ankyrin_rpt-contain_sf"/>
</dbReference>
<feature type="region of interest" description="Disordered" evidence="2">
    <location>
        <begin position="258"/>
        <end position="379"/>
    </location>
</feature>
<evidence type="ECO:0000256" key="1">
    <source>
        <dbReference type="SAM" id="Coils"/>
    </source>
</evidence>
<feature type="coiled-coil region" evidence="1">
    <location>
        <begin position="894"/>
        <end position="942"/>
    </location>
</feature>
<dbReference type="EMBL" id="AHGT01000019">
    <property type="protein sequence ID" value="ESU37959.1"/>
    <property type="molecule type" value="Genomic_DNA"/>
</dbReference>
<feature type="compositionally biased region" description="Low complexity" evidence="2">
    <location>
        <begin position="310"/>
        <end position="320"/>
    </location>
</feature>
<feature type="region of interest" description="Disordered" evidence="2">
    <location>
        <begin position="1089"/>
        <end position="1148"/>
    </location>
</feature>
<accession>V6TH05</accession>
<dbReference type="VEuPathDB" id="GiardiaDB:GL50803_0040390"/>
<feature type="compositionally biased region" description="Polar residues" evidence="2">
    <location>
        <begin position="365"/>
        <end position="379"/>
    </location>
</feature>
<reference evidence="4" key="1">
    <citation type="submission" date="2012-02" db="EMBL/GenBank/DDBJ databases">
        <title>Genome sequencing of Giardia lamblia Genotypes A2 and B isolates (DH and GS) and comparative analysis with the genomes of Genotypes A1 and E (WB and Pig).</title>
        <authorList>
            <person name="Adam R."/>
            <person name="Dahlstrom E."/>
            <person name="Martens C."/>
            <person name="Bruno D."/>
            <person name="Barbian K."/>
            <person name="Porcella S.F."/>
            <person name="Nash T."/>
        </authorList>
    </citation>
    <scope>NUCLEOTIDE SEQUENCE</scope>
    <source>
        <strain evidence="4">DH</strain>
    </source>
</reference>
<feature type="region of interest" description="Disordered" evidence="2">
    <location>
        <begin position="569"/>
        <end position="601"/>
    </location>
</feature>
<reference evidence="3 4" key="2">
    <citation type="journal article" date="2013" name="Genome Biol. Evol.">
        <title>Genome sequencing of Giardia lamblia genotypes A2 and B isolates (DH and GS) and comparative analysis with the genomes of genotypes A1 and E (WB and Pig).</title>
        <authorList>
            <person name="Adam R.D."/>
            <person name="Dahlstrom E.W."/>
            <person name="Martens C.A."/>
            <person name="Bruno D.P."/>
            <person name="Barbian K.D."/>
            <person name="Ricklefs S.M."/>
            <person name="Hernandez M.M."/>
            <person name="Narla N.P."/>
            <person name="Patel R.B."/>
            <person name="Porcella S.F."/>
            <person name="Nash T.E."/>
        </authorList>
    </citation>
    <scope>NUCLEOTIDE SEQUENCE [LARGE SCALE GENOMIC DNA]</scope>
    <source>
        <strain evidence="3 4">DH</strain>
    </source>
</reference>
<feature type="compositionally biased region" description="Low complexity" evidence="2">
    <location>
        <begin position="276"/>
        <end position="300"/>
    </location>
</feature>
<gene>
    <name evidence="3" type="ORF">DHA2_40390</name>
</gene>
<name>V6TH05_GIAIN</name>
<evidence type="ECO:0000313" key="4">
    <source>
        <dbReference type="Proteomes" id="UP000018320"/>
    </source>
</evidence>
<dbReference type="SUPFAM" id="SSF48403">
    <property type="entry name" value="Ankyrin repeat"/>
    <property type="match status" value="1"/>
</dbReference>
<dbReference type="Pfam" id="PF12796">
    <property type="entry name" value="Ank_2"/>
    <property type="match status" value="1"/>
</dbReference>
<feature type="compositionally biased region" description="Polar residues" evidence="2">
    <location>
        <begin position="738"/>
        <end position="757"/>
    </location>
</feature>
<feature type="region of interest" description="Disordered" evidence="2">
    <location>
        <begin position="508"/>
        <end position="551"/>
    </location>
</feature>
<feature type="coiled-coil region" evidence="1">
    <location>
        <begin position="832"/>
        <end position="866"/>
    </location>
</feature>
<sequence>MVIWARISSTPLRMRLKRFSRSFGECRSPSLEVNERRFSFIILANQWMLFSSAEEWFQAIGTRNYSAVRANIATYQKSVDERGETGLMRAVRAKDTEMVHLLASFEHSLRNSSGYTALMIAASINSADICQKLAPYEMNIATENSRSALMIAAMEGSIDAIISLLPYQKCRADVDGRTAMMHAVLNRRFDAVKQLSLRETGYTDLAGKTAYVLALELDFQEIANFLAPLEGTFLSGVRRSLGSMERQSVVFSNLTNTTIHSSMSPQPSVQRSSQAHTSITHTSNTHPTTTTGSGDTSRVSTSRDSRSDVRSSASQQYSSSVEPPPYASLSAKKPKSGSSLGHISSMPPHRAGSNLGGREKDDPQPESSKTSSITPAPNVQTVKAVLHGKPNEVSIIRTSLFGRATESDNEHLALEDLSTRKSMSMDSRSSLMQAYANTFREVNSLRQSMSVRSSQLSRSSAHIDAQQRLQLASTVTDRMDSLEMKMVALVQSNMELAAENQALKARMNKGHDGSGADSMVSLADTQSVSPGPRKSSLFSKPADTGNDPSEGEVLYDARNSILSVNMPKAMSVASGRRSSTDKSMTTGPDAPMEQSTESNPVDAEQTNKLLVDMEQKDKELERLTAENLAYQKQILELTNKLSLTAGTPSEKLTDVYPADFCQDSGSTSLSDIDIVCHDLSEHVPPTSFMAPPALPPTTRMSQERRILELESQKEALAEEVARLEHLLHQKIAEQSLMSSQIGKTQNNEATEISSPTLSEADPMDMCQDQEPESVRHLQSSADSKASEQDRDALQRSETSCPQTRDFGLCTDRLSEPHETSLFSYRQNNCITGALERDERMVYEERIEELEAQLKMYQKDVVDLTKENDLDTEAFTQNRIDSPQGEVSLTEDDTVETLRQKVTELKIETKKLRANSRIAERRLEKVESINDDLLDIVQAKENEIMALQITLDKASTIVSPKFVTSRLGLTEMSLERKDMMSTASASYISDNSTLAFGQHGAPTTQAIQSMLGISDSKLNESHEFLEQRDVPQELMGPTNQQRNIKSTPNPFSPFDYRTNINTRFFGDRLNVMSANKRKVMSAEIGSRANAHPLRAPTSAFGTPASFAGGTAQSPKRSQSATTGAKSSTKLDGTASRKGGGRPSSGITTWRDDLSINYTTRDMYHSTHSISDLSVNSPEKVDETLHNLHVSIVDCVRASVDNPEERASLGSTHHEQDLSTDALKLMEKLDCYQNDITEFTEKNAKLMERLDKLDTEYRELSVIHQELVNAKKVKEEVITSLEQLSSQASRRGSSVRASETGLV</sequence>
<keyword evidence="1" id="KW-0175">Coiled coil</keyword>
<proteinExistence type="predicted"/>
<dbReference type="Proteomes" id="UP000018320">
    <property type="component" value="Unassembled WGS sequence"/>
</dbReference>
<feature type="coiled-coil region" evidence="1">
    <location>
        <begin position="699"/>
        <end position="733"/>
    </location>
</feature>
<evidence type="ECO:0000256" key="2">
    <source>
        <dbReference type="SAM" id="MobiDB-lite"/>
    </source>
</evidence>
<protein>
    <submittedName>
        <fullName evidence="3">Putative ankyrin repeat protein</fullName>
    </submittedName>
</protein>
<feature type="coiled-coil region" evidence="1">
    <location>
        <begin position="1220"/>
        <end position="1261"/>
    </location>
</feature>
<dbReference type="PANTHER" id="PTHR24184">
    <property type="entry name" value="SI:CH211-189E2.2"/>
    <property type="match status" value="1"/>
</dbReference>
<dbReference type="VEuPathDB" id="GiardiaDB:GL50581_4265"/>
<feature type="compositionally biased region" description="Polar residues" evidence="2">
    <location>
        <begin position="1109"/>
        <end position="1129"/>
    </location>
</feature>
<evidence type="ECO:0000313" key="3">
    <source>
        <dbReference type="EMBL" id="ESU37959.1"/>
    </source>
</evidence>
<feature type="region of interest" description="Disordered" evidence="2">
    <location>
        <begin position="738"/>
        <end position="807"/>
    </location>
</feature>
<feature type="coiled-coil region" evidence="1">
    <location>
        <begin position="603"/>
        <end position="640"/>
    </location>
</feature>
<dbReference type="PANTHER" id="PTHR24184:SF11">
    <property type="entry name" value="ANKYRIN REPEAT AND SOCS BOX CONTAINING 3"/>
    <property type="match status" value="1"/>
</dbReference>
<dbReference type="VEuPathDB" id="GiardiaDB:QR46_1627"/>
<dbReference type="VEuPathDB" id="GiardiaDB:DHA2_40390"/>
<feature type="compositionally biased region" description="Basic and acidic residues" evidence="2">
    <location>
        <begin position="784"/>
        <end position="794"/>
    </location>
</feature>